<dbReference type="EMBL" id="OZ075117">
    <property type="protein sequence ID" value="CAL5078096.1"/>
    <property type="molecule type" value="Genomic_DNA"/>
</dbReference>
<dbReference type="PANTHER" id="PTHR32133:SF314">
    <property type="entry name" value="F-BOX DOMAIN-CONTAINING PROTEIN"/>
    <property type="match status" value="1"/>
</dbReference>
<reference evidence="4" key="1">
    <citation type="submission" date="2024-06" db="EMBL/GenBank/DDBJ databases">
        <authorList>
            <person name="Ryan C."/>
        </authorList>
    </citation>
    <scope>NUCLEOTIDE SEQUENCE [LARGE SCALE GENOMIC DNA]</scope>
</reference>
<feature type="domain" description="F-box protein AT5G49610-like beta-propeller" evidence="2">
    <location>
        <begin position="102"/>
        <end position="350"/>
    </location>
</feature>
<feature type="domain" description="F-box" evidence="1">
    <location>
        <begin position="13"/>
        <end position="51"/>
    </location>
</feature>
<name>A0ABC9FLP8_9POAL</name>
<reference evidence="3 4" key="2">
    <citation type="submission" date="2024-10" db="EMBL/GenBank/DDBJ databases">
        <authorList>
            <person name="Ryan C."/>
        </authorList>
    </citation>
    <scope>NUCLEOTIDE SEQUENCE [LARGE SCALE GENOMIC DNA]</scope>
</reference>
<dbReference type="InterPro" id="IPR036047">
    <property type="entry name" value="F-box-like_dom_sf"/>
</dbReference>
<dbReference type="Pfam" id="PF23635">
    <property type="entry name" value="Beta-prop_AT5G49610-like"/>
    <property type="match status" value="1"/>
</dbReference>
<dbReference type="Pfam" id="PF00646">
    <property type="entry name" value="F-box"/>
    <property type="match status" value="1"/>
</dbReference>
<proteinExistence type="predicted"/>
<accession>A0ABC9FLP8</accession>
<sequence length="365" mass="39690">MAPPHAPPELMADPVEEILLRLPPGDPACLVRASLVCKPWCRLLSAPSFRRRYRAFHRAPPLLGFLHQHHAVGVGNLPRFVPTVTPCPFPKQAFGGCAHWCVLDCRHGRVLFDVPFDSVNLAVWEPITGKRQQLPKPPICLGCYNAAVLCAVRGCDHLDCSGGPFFVVLVGSRNILGSHLYSSEAGAWIASADLGTGYLGYRKPSVLIRDDVYFVLIVPRNTILKYNLGKNCLTIIQSPVAHDTHGDIALMPMEDGSLGFASVLGSKLCLWSWNEEVVAGWVEFRAIELETLIPSSSSIEVVGSAEGIDVIFVTTNVGAFTIELKSGQVKKVGKPWECCTVFPFMSFYTPGCACSILPSAPAEAH</sequence>
<dbReference type="AlphaFoldDB" id="A0ABC9FLP8"/>
<evidence type="ECO:0000259" key="2">
    <source>
        <dbReference type="Pfam" id="PF23635"/>
    </source>
</evidence>
<dbReference type="PANTHER" id="PTHR32133">
    <property type="entry name" value="OS07G0120400 PROTEIN"/>
    <property type="match status" value="1"/>
</dbReference>
<dbReference type="InterPro" id="IPR056594">
    <property type="entry name" value="AT5G49610-like_b-prop"/>
</dbReference>
<evidence type="ECO:0000313" key="4">
    <source>
        <dbReference type="Proteomes" id="UP001497457"/>
    </source>
</evidence>
<dbReference type="SUPFAM" id="SSF81383">
    <property type="entry name" value="F-box domain"/>
    <property type="match status" value="1"/>
</dbReference>
<protein>
    <recommendedName>
        <fullName evidence="5">F-box domain-containing protein</fullName>
    </recommendedName>
</protein>
<gene>
    <name evidence="3" type="ORF">URODEC1_LOCUS106963</name>
</gene>
<dbReference type="Proteomes" id="UP001497457">
    <property type="component" value="Chromosome 7b"/>
</dbReference>
<evidence type="ECO:0008006" key="5">
    <source>
        <dbReference type="Google" id="ProtNLM"/>
    </source>
</evidence>
<evidence type="ECO:0000313" key="3">
    <source>
        <dbReference type="EMBL" id="CAL5078096.1"/>
    </source>
</evidence>
<evidence type="ECO:0000259" key="1">
    <source>
        <dbReference type="Pfam" id="PF00646"/>
    </source>
</evidence>
<dbReference type="InterPro" id="IPR001810">
    <property type="entry name" value="F-box_dom"/>
</dbReference>
<organism evidence="3 4">
    <name type="scientific">Urochloa decumbens</name>
    <dbReference type="NCBI Taxonomy" id="240449"/>
    <lineage>
        <taxon>Eukaryota</taxon>
        <taxon>Viridiplantae</taxon>
        <taxon>Streptophyta</taxon>
        <taxon>Embryophyta</taxon>
        <taxon>Tracheophyta</taxon>
        <taxon>Spermatophyta</taxon>
        <taxon>Magnoliopsida</taxon>
        <taxon>Liliopsida</taxon>
        <taxon>Poales</taxon>
        <taxon>Poaceae</taxon>
        <taxon>PACMAD clade</taxon>
        <taxon>Panicoideae</taxon>
        <taxon>Panicodae</taxon>
        <taxon>Paniceae</taxon>
        <taxon>Melinidinae</taxon>
        <taxon>Urochloa</taxon>
    </lineage>
</organism>
<keyword evidence="4" id="KW-1185">Reference proteome</keyword>